<keyword evidence="3" id="KW-1185">Reference proteome</keyword>
<evidence type="ECO:0000313" key="2">
    <source>
        <dbReference type="EMBL" id="KAJ8452003.1"/>
    </source>
</evidence>
<sequence>MEVRGHPMLQRRPLMTAPPKPQNAQKYCEFHEQSGHTTTECRELKKAFHELADKGQIYQFLKRGPRFLRREQEPAPPLPRDEECSMEIVATITGGYAEGITRSAWKAQLRNAQQVLKEVNPTGMTRLLVRFGDKTKSKSLEVDFLVVDVPTAYNVILGRPTLLKVKAIIALYILQL</sequence>
<reference evidence="2" key="1">
    <citation type="submission" date="2022-04" db="EMBL/GenBank/DDBJ databases">
        <title>Carnegiea gigantea Genome sequencing and assembly v2.</title>
        <authorList>
            <person name="Copetti D."/>
            <person name="Sanderson M.J."/>
            <person name="Burquez A."/>
            <person name="Wojciechowski M.F."/>
        </authorList>
    </citation>
    <scope>NUCLEOTIDE SEQUENCE</scope>
    <source>
        <strain evidence="2">SGP5-SGP5p</strain>
        <tissue evidence="2">Aerial part</tissue>
    </source>
</reference>
<name>A0A9Q1KYP6_9CARY</name>
<dbReference type="AlphaFoldDB" id="A0A9Q1KYP6"/>
<comment type="caution">
    <text evidence="2">The sequence shown here is derived from an EMBL/GenBank/DDBJ whole genome shotgun (WGS) entry which is preliminary data.</text>
</comment>
<evidence type="ECO:0000256" key="1">
    <source>
        <dbReference type="SAM" id="MobiDB-lite"/>
    </source>
</evidence>
<dbReference type="OrthoDB" id="1752268at2759"/>
<organism evidence="2 3">
    <name type="scientific">Carnegiea gigantea</name>
    <dbReference type="NCBI Taxonomy" id="171969"/>
    <lineage>
        <taxon>Eukaryota</taxon>
        <taxon>Viridiplantae</taxon>
        <taxon>Streptophyta</taxon>
        <taxon>Embryophyta</taxon>
        <taxon>Tracheophyta</taxon>
        <taxon>Spermatophyta</taxon>
        <taxon>Magnoliopsida</taxon>
        <taxon>eudicotyledons</taxon>
        <taxon>Gunneridae</taxon>
        <taxon>Pentapetalae</taxon>
        <taxon>Caryophyllales</taxon>
        <taxon>Cactineae</taxon>
        <taxon>Cactaceae</taxon>
        <taxon>Cactoideae</taxon>
        <taxon>Echinocereeae</taxon>
        <taxon>Carnegiea</taxon>
    </lineage>
</organism>
<proteinExistence type="predicted"/>
<protein>
    <recommendedName>
        <fullName evidence="4">Reverse transcriptase domain-containing protein</fullName>
    </recommendedName>
</protein>
<accession>A0A9Q1KYP6</accession>
<dbReference type="Proteomes" id="UP001153076">
    <property type="component" value="Unassembled WGS sequence"/>
</dbReference>
<gene>
    <name evidence="2" type="ORF">Cgig2_016584</name>
</gene>
<evidence type="ECO:0000313" key="3">
    <source>
        <dbReference type="Proteomes" id="UP001153076"/>
    </source>
</evidence>
<evidence type="ECO:0008006" key="4">
    <source>
        <dbReference type="Google" id="ProtNLM"/>
    </source>
</evidence>
<feature type="region of interest" description="Disordered" evidence="1">
    <location>
        <begin position="1"/>
        <end position="22"/>
    </location>
</feature>
<dbReference type="EMBL" id="JAKOGI010000006">
    <property type="protein sequence ID" value="KAJ8452003.1"/>
    <property type="molecule type" value="Genomic_DNA"/>
</dbReference>